<organism evidence="3 4">
    <name type="scientific">Merdimonas faecis</name>
    <dbReference type="NCBI Taxonomy" id="1653435"/>
    <lineage>
        <taxon>Bacteria</taxon>
        <taxon>Bacillati</taxon>
        <taxon>Bacillota</taxon>
        <taxon>Clostridia</taxon>
        <taxon>Lachnospirales</taxon>
        <taxon>Lachnospiraceae</taxon>
        <taxon>Merdimonas</taxon>
    </lineage>
</organism>
<evidence type="ECO:0000256" key="1">
    <source>
        <dbReference type="ARBA" id="ARBA00023235"/>
    </source>
</evidence>
<dbReference type="InterPro" id="IPR004370">
    <property type="entry name" value="4-OT-like_dom"/>
</dbReference>
<comment type="caution">
    <text evidence="3">The sequence shown here is derived from an EMBL/GenBank/DDBJ whole genome shotgun (WGS) entry which is preliminary data.</text>
</comment>
<dbReference type="EMBL" id="DYXE01000021">
    <property type="protein sequence ID" value="HJH49017.1"/>
    <property type="molecule type" value="Genomic_DNA"/>
</dbReference>
<evidence type="ECO:0000313" key="3">
    <source>
        <dbReference type="EMBL" id="HJH49017.1"/>
    </source>
</evidence>
<dbReference type="InterPro" id="IPR014347">
    <property type="entry name" value="Tautomerase/MIF_sf"/>
</dbReference>
<accession>A0A9D2VWI7</accession>
<name>A0A9D2VWI7_9FIRM</name>
<gene>
    <name evidence="3" type="ORF">K8V39_01990</name>
</gene>
<feature type="domain" description="4-oxalocrotonate tautomerase-like" evidence="2">
    <location>
        <begin position="2"/>
        <end position="53"/>
    </location>
</feature>
<evidence type="ECO:0000259" key="2">
    <source>
        <dbReference type="Pfam" id="PF01361"/>
    </source>
</evidence>
<dbReference type="Gene3D" id="3.30.429.10">
    <property type="entry name" value="Macrophage Migration Inhibitory Factor"/>
    <property type="match status" value="1"/>
</dbReference>
<dbReference type="RefSeq" id="WP_070088927.1">
    <property type="nucleotide sequence ID" value="NZ_CABMJS010000017.1"/>
</dbReference>
<reference evidence="3" key="2">
    <citation type="submission" date="2021-09" db="EMBL/GenBank/DDBJ databases">
        <authorList>
            <person name="Gilroy R."/>
        </authorList>
    </citation>
    <scope>NUCLEOTIDE SEQUENCE</scope>
    <source>
        <strain evidence="3">USAMLcec4-12693</strain>
    </source>
</reference>
<dbReference type="SUPFAM" id="SSF55331">
    <property type="entry name" value="Tautomerase/MIF"/>
    <property type="match status" value="1"/>
</dbReference>
<dbReference type="Proteomes" id="UP000813420">
    <property type="component" value="Unassembled WGS sequence"/>
</dbReference>
<keyword evidence="1" id="KW-0413">Isomerase</keyword>
<evidence type="ECO:0000313" key="4">
    <source>
        <dbReference type="Proteomes" id="UP000813420"/>
    </source>
</evidence>
<sequence>MPHIEIKMYPGRSEEVKKDIAEKTRDFLAKEMNMETKFFSVSVKEIEKEQWQEEVVEKTPKEEMYVEANF</sequence>
<proteinExistence type="predicted"/>
<dbReference type="GO" id="GO:0016853">
    <property type="term" value="F:isomerase activity"/>
    <property type="evidence" value="ECO:0007669"/>
    <property type="project" value="UniProtKB-KW"/>
</dbReference>
<dbReference type="Pfam" id="PF01361">
    <property type="entry name" value="Tautomerase"/>
    <property type="match status" value="1"/>
</dbReference>
<dbReference type="OrthoDB" id="5405937at2"/>
<protein>
    <submittedName>
        <fullName evidence="3">Tautomerase family protein</fullName>
    </submittedName>
</protein>
<dbReference type="AlphaFoldDB" id="A0A9D2VWI7"/>
<reference evidence="3" key="1">
    <citation type="journal article" date="2021" name="PeerJ">
        <title>Extensive microbial diversity within the chicken gut microbiome revealed by metagenomics and culture.</title>
        <authorList>
            <person name="Gilroy R."/>
            <person name="Ravi A."/>
            <person name="Getino M."/>
            <person name="Pursley I."/>
            <person name="Horton D.L."/>
            <person name="Alikhan N.F."/>
            <person name="Baker D."/>
            <person name="Gharbi K."/>
            <person name="Hall N."/>
            <person name="Watson M."/>
            <person name="Adriaenssens E.M."/>
            <person name="Foster-Nyarko E."/>
            <person name="Jarju S."/>
            <person name="Secka A."/>
            <person name="Antonio M."/>
            <person name="Oren A."/>
            <person name="Chaudhuri R.R."/>
            <person name="La Ragione R."/>
            <person name="Hildebrand F."/>
            <person name="Pallen M.J."/>
        </authorList>
    </citation>
    <scope>NUCLEOTIDE SEQUENCE</scope>
    <source>
        <strain evidence="3">USAMLcec4-12693</strain>
    </source>
</reference>